<feature type="transmembrane region" description="Helical" evidence="8">
    <location>
        <begin position="354"/>
        <end position="370"/>
    </location>
</feature>
<feature type="transmembrane region" description="Helical" evidence="8">
    <location>
        <begin position="192"/>
        <end position="210"/>
    </location>
</feature>
<gene>
    <name evidence="10" type="ORF">ACFOZ4_19845</name>
</gene>
<feature type="domain" description="Major facilitator superfamily (MFS) profile" evidence="9">
    <location>
        <begin position="35"/>
        <end position="493"/>
    </location>
</feature>
<dbReference type="PANTHER" id="PTHR42718:SF46">
    <property type="entry name" value="BLR6921 PROTEIN"/>
    <property type="match status" value="1"/>
</dbReference>
<dbReference type="SUPFAM" id="SSF103473">
    <property type="entry name" value="MFS general substrate transporter"/>
    <property type="match status" value="1"/>
</dbReference>
<feature type="transmembrane region" description="Helical" evidence="8">
    <location>
        <begin position="427"/>
        <end position="449"/>
    </location>
</feature>
<dbReference type="Gene3D" id="1.20.1720.10">
    <property type="entry name" value="Multidrug resistance protein D"/>
    <property type="match status" value="1"/>
</dbReference>
<dbReference type="InterPro" id="IPR011701">
    <property type="entry name" value="MFS"/>
</dbReference>
<organism evidence="10 11">
    <name type="scientific">Hamadaea flava</name>
    <dbReference type="NCBI Taxonomy" id="1742688"/>
    <lineage>
        <taxon>Bacteria</taxon>
        <taxon>Bacillati</taxon>
        <taxon>Actinomycetota</taxon>
        <taxon>Actinomycetes</taxon>
        <taxon>Micromonosporales</taxon>
        <taxon>Micromonosporaceae</taxon>
        <taxon>Hamadaea</taxon>
    </lineage>
</organism>
<dbReference type="InterPro" id="IPR020846">
    <property type="entry name" value="MFS_dom"/>
</dbReference>
<evidence type="ECO:0000256" key="6">
    <source>
        <dbReference type="ARBA" id="ARBA00023136"/>
    </source>
</evidence>
<dbReference type="PROSITE" id="PS00216">
    <property type="entry name" value="SUGAR_TRANSPORT_1"/>
    <property type="match status" value="1"/>
</dbReference>
<dbReference type="Proteomes" id="UP001595816">
    <property type="component" value="Unassembled WGS sequence"/>
</dbReference>
<evidence type="ECO:0000256" key="5">
    <source>
        <dbReference type="ARBA" id="ARBA00022989"/>
    </source>
</evidence>
<dbReference type="PANTHER" id="PTHR42718">
    <property type="entry name" value="MAJOR FACILITATOR SUPERFAMILY MULTIDRUG TRANSPORTER MFSC"/>
    <property type="match status" value="1"/>
</dbReference>
<evidence type="ECO:0000256" key="8">
    <source>
        <dbReference type="SAM" id="Phobius"/>
    </source>
</evidence>
<keyword evidence="5 8" id="KW-1133">Transmembrane helix</keyword>
<dbReference type="InterPro" id="IPR004638">
    <property type="entry name" value="EmrB-like"/>
</dbReference>
<accession>A0ABV8LQR1</accession>
<feature type="transmembrane region" description="Helical" evidence="8">
    <location>
        <begin position="163"/>
        <end position="186"/>
    </location>
</feature>
<evidence type="ECO:0000256" key="7">
    <source>
        <dbReference type="SAM" id="MobiDB-lite"/>
    </source>
</evidence>
<dbReference type="InterPro" id="IPR005829">
    <property type="entry name" value="Sugar_transporter_CS"/>
</dbReference>
<dbReference type="InterPro" id="IPR036259">
    <property type="entry name" value="MFS_trans_sf"/>
</dbReference>
<evidence type="ECO:0000256" key="2">
    <source>
        <dbReference type="ARBA" id="ARBA00022448"/>
    </source>
</evidence>
<evidence type="ECO:0000313" key="11">
    <source>
        <dbReference type="Proteomes" id="UP001595816"/>
    </source>
</evidence>
<feature type="transmembrane region" description="Helical" evidence="8">
    <location>
        <begin position="382"/>
        <end position="406"/>
    </location>
</feature>
<sequence length="506" mass="52318">MSNDTSTARRSVATPSRADAGQATSHPPDPKRWLALTVIAIAQLMVVLDATIVNIAMPSAQEALNISQADRQWIVTAYTLAFGGLLLLGGRIADFAGRKRMLLIGLAGFALASALGGVAQNAGMLFAARALQGVFGALLAPAALSLITVTFTEVKERAKAFGVFGAISGGGAAIGLILGGLLTQYLDWRWCLLVNIPVAAIAIFLAIPIVRESKAEGDTKYDIPGAVLSTAGLVTLVYGFTKAAEDGWTSGVTLSLFALSAVLLIAFVIVEVRSSHPLLPMRVVLQRNRGGSYLTSVTLGAGMMGMFLFMTYYFQGTLQYSPLKSGVAYLPFSAGIILTAGLGSAILPKVGPRVMMTVGALLATGGMLWLTQLKADSSYPKLILPALVIMAVGMACCFVPLGNTALSGVANHDAGVASAMINTSQQVGGSLGVAVLNTVFTTAVANYIVDNGGPTPQNQALGAIHGYNVAFTVSAILLAVSAVITFVMIRRDKTNSVAAGAAVHIG</sequence>
<comment type="caution">
    <text evidence="10">The sequence shown here is derived from an EMBL/GenBank/DDBJ whole genome shotgun (WGS) entry which is preliminary data.</text>
</comment>
<evidence type="ECO:0000313" key="10">
    <source>
        <dbReference type="EMBL" id="MFC4132868.1"/>
    </source>
</evidence>
<comment type="subcellular location">
    <subcellularLocation>
        <location evidence="1">Cell membrane</location>
        <topology evidence="1">Multi-pass membrane protein</topology>
    </subcellularLocation>
</comment>
<feature type="transmembrane region" description="Helical" evidence="8">
    <location>
        <begin position="293"/>
        <end position="314"/>
    </location>
</feature>
<keyword evidence="2" id="KW-0813">Transport</keyword>
<feature type="transmembrane region" description="Helical" evidence="8">
    <location>
        <begin position="252"/>
        <end position="272"/>
    </location>
</feature>
<dbReference type="Pfam" id="PF07690">
    <property type="entry name" value="MFS_1"/>
    <property type="match status" value="1"/>
</dbReference>
<dbReference type="PROSITE" id="PS50850">
    <property type="entry name" value="MFS"/>
    <property type="match status" value="1"/>
</dbReference>
<feature type="transmembrane region" description="Helical" evidence="8">
    <location>
        <begin position="73"/>
        <end position="89"/>
    </location>
</feature>
<keyword evidence="3" id="KW-1003">Cell membrane</keyword>
<proteinExistence type="predicted"/>
<protein>
    <submittedName>
        <fullName evidence="10">MFS transporter</fullName>
    </submittedName>
</protein>
<feature type="transmembrane region" description="Helical" evidence="8">
    <location>
        <begin position="469"/>
        <end position="489"/>
    </location>
</feature>
<dbReference type="Gene3D" id="1.20.1250.20">
    <property type="entry name" value="MFS general substrate transporter like domains"/>
    <property type="match status" value="1"/>
</dbReference>
<feature type="transmembrane region" description="Helical" evidence="8">
    <location>
        <begin position="222"/>
        <end position="240"/>
    </location>
</feature>
<dbReference type="NCBIfam" id="TIGR00711">
    <property type="entry name" value="efflux_EmrB"/>
    <property type="match status" value="1"/>
</dbReference>
<dbReference type="CDD" id="cd17321">
    <property type="entry name" value="MFS_MMR_MDR_like"/>
    <property type="match status" value="1"/>
</dbReference>
<reference evidence="11" key="1">
    <citation type="journal article" date="2019" name="Int. J. Syst. Evol. Microbiol.">
        <title>The Global Catalogue of Microorganisms (GCM) 10K type strain sequencing project: providing services to taxonomists for standard genome sequencing and annotation.</title>
        <authorList>
            <consortium name="The Broad Institute Genomics Platform"/>
            <consortium name="The Broad Institute Genome Sequencing Center for Infectious Disease"/>
            <person name="Wu L."/>
            <person name="Ma J."/>
        </authorList>
    </citation>
    <scope>NUCLEOTIDE SEQUENCE [LARGE SCALE GENOMIC DNA]</scope>
    <source>
        <strain evidence="11">CGMCC 4.7289</strain>
    </source>
</reference>
<feature type="transmembrane region" description="Helical" evidence="8">
    <location>
        <begin position="326"/>
        <end position="347"/>
    </location>
</feature>
<keyword evidence="4 8" id="KW-0812">Transmembrane</keyword>
<evidence type="ECO:0000256" key="4">
    <source>
        <dbReference type="ARBA" id="ARBA00022692"/>
    </source>
</evidence>
<name>A0ABV8LQR1_9ACTN</name>
<feature type="transmembrane region" description="Helical" evidence="8">
    <location>
        <begin position="33"/>
        <end position="53"/>
    </location>
</feature>
<evidence type="ECO:0000259" key="9">
    <source>
        <dbReference type="PROSITE" id="PS50850"/>
    </source>
</evidence>
<feature type="region of interest" description="Disordered" evidence="7">
    <location>
        <begin position="1"/>
        <end position="27"/>
    </location>
</feature>
<feature type="transmembrane region" description="Helical" evidence="8">
    <location>
        <begin position="131"/>
        <end position="151"/>
    </location>
</feature>
<keyword evidence="6 8" id="KW-0472">Membrane</keyword>
<evidence type="ECO:0000256" key="3">
    <source>
        <dbReference type="ARBA" id="ARBA00022475"/>
    </source>
</evidence>
<dbReference type="PRINTS" id="PR01036">
    <property type="entry name" value="TCRTETB"/>
</dbReference>
<dbReference type="EMBL" id="JBHSAY010000009">
    <property type="protein sequence ID" value="MFC4132868.1"/>
    <property type="molecule type" value="Genomic_DNA"/>
</dbReference>
<feature type="transmembrane region" description="Helical" evidence="8">
    <location>
        <begin position="101"/>
        <end position="119"/>
    </location>
</feature>
<keyword evidence="11" id="KW-1185">Reference proteome</keyword>
<evidence type="ECO:0000256" key="1">
    <source>
        <dbReference type="ARBA" id="ARBA00004651"/>
    </source>
</evidence>
<dbReference type="RefSeq" id="WP_253752373.1">
    <property type="nucleotide sequence ID" value="NZ_JAMZDZ010000001.1"/>
</dbReference>